<feature type="compositionally biased region" description="Polar residues" evidence="1">
    <location>
        <begin position="1"/>
        <end position="11"/>
    </location>
</feature>
<feature type="transmembrane region" description="Helical" evidence="2">
    <location>
        <begin position="187"/>
        <end position="209"/>
    </location>
</feature>
<reference evidence="3" key="2">
    <citation type="submission" date="2023-06" db="EMBL/GenBank/DDBJ databases">
        <authorList>
            <consortium name="Lawrence Berkeley National Laboratory"/>
            <person name="Haridas S."/>
            <person name="Hensen N."/>
            <person name="Bonometti L."/>
            <person name="Westerberg I."/>
            <person name="Brannstrom I.O."/>
            <person name="Guillou S."/>
            <person name="Cros-Aarteil S."/>
            <person name="Calhoun S."/>
            <person name="Kuo A."/>
            <person name="Mondo S."/>
            <person name="Pangilinan J."/>
            <person name="Riley R."/>
            <person name="Labutti K."/>
            <person name="Andreopoulos B."/>
            <person name="Lipzen A."/>
            <person name="Chen C."/>
            <person name="Yanf M."/>
            <person name="Daum C."/>
            <person name="Ng V."/>
            <person name="Clum A."/>
            <person name="Steindorff A."/>
            <person name="Ohm R."/>
            <person name="Martin F."/>
            <person name="Silar P."/>
            <person name="Natvig D."/>
            <person name="Lalanne C."/>
            <person name="Gautier V."/>
            <person name="Ament-Velasquez S.L."/>
            <person name="Kruys A."/>
            <person name="Hutchinson M.I."/>
            <person name="Powell A.J."/>
            <person name="Barry K."/>
            <person name="Miller A.N."/>
            <person name="Grigoriev I.V."/>
            <person name="Debuchy R."/>
            <person name="Gladieux P."/>
            <person name="Thoren M.H."/>
            <person name="Johannesson H."/>
        </authorList>
    </citation>
    <scope>NUCLEOTIDE SEQUENCE</scope>
    <source>
        <strain evidence="3">CBS 118394</strain>
    </source>
</reference>
<keyword evidence="2" id="KW-0472">Membrane</keyword>
<organism evidence="3 4">
    <name type="scientific">Apodospora peruviana</name>
    <dbReference type="NCBI Taxonomy" id="516989"/>
    <lineage>
        <taxon>Eukaryota</taxon>
        <taxon>Fungi</taxon>
        <taxon>Dikarya</taxon>
        <taxon>Ascomycota</taxon>
        <taxon>Pezizomycotina</taxon>
        <taxon>Sordariomycetes</taxon>
        <taxon>Sordariomycetidae</taxon>
        <taxon>Sordariales</taxon>
        <taxon>Lasiosphaeriaceae</taxon>
        <taxon>Apodospora</taxon>
    </lineage>
</organism>
<evidence type="ECO:0000313" key="4">
    <source>
        <dbReference type="Proteomes" id="UP001283341"/>
    </source>
</evidence>
<feature type="region of interest" description="Disordered" evidence="1">
    <location>
        <begin position="1"/>
        <end position="48"/>
    </location>
</feature>
<feature type="region of interest" description="Disordered" evidence="1">
    <location>
        <begin position="707"/>
        <end position="732"/>
    </location>
</feature>
<feature type="transmembrane region" description="Helical" evidence="2">
    <location>
        <begin position="116"/>
        <end position="135"/>
    </location>
</feature>
<reference evidence="3" key="1">
    <citation type="journal article" date="2023" name="Mol. Phylogenet. Evol.">
        <title>Genome-scale phylogeny and comparative genomics of the fungal order Sordariales.</title>
        <authorList>
            <person name="Hensen N."/>
            <person name="Bonometti L."/>
            <person name="Westerberg I."/>
            <person name="Brannstrom I.O."/>
            <person name="Guillou S."/>
            <person name="Cros-Aarteil S."/>
            <person name="Calhoun S."/>
            <person name="Haridas S."/>
            <person name="Kuo A."/>
            <person name="Mondo S."/>
            <person name="Pangilinan J."/>
            <person name="Riley R."/>
            <person name="LaButti K."/>
            <person name="Andreopoulos B."/>
            <person name="Lipzen A."/>
            <person name="Chen C."/>
            <person name="Yan M."/>
            <person name="Daum C."/>
            <person name="Ng V."/>
            <person name="Clum A."/>
            <person name="Steindorff A."/>
            <person name="Ohm R.A."/>
            <person name="Martin F."/>
            <person name="Silar P."/>
            <person name="Natvig D.O."/>
            <person name="Lalanne C."/>
            <person name="Gautier V."/>
            <person name="Ament-Velasquez S.L."/>
            <person name="Kruys A."/>
            <person name="Hutchinson M.I."/>
            <person name="Powell A.J."/>
            <person name="Barry K."/>
            <person name="Miller A.N."/>
            <person name="Grigoriev I.V."/>
            <person name="Debuchy R."/>
            <person name="Gladieux P."/>
            <person name="Hiltunen Thoren M."/>
            <person name="Johannesson H."/>
        </authorList>
    </citation>
    <scope>NUCLEOTIDE SEQUENCE</scope>
    <source>
        <strain evidence="3">CBS 118394</strain>
    </source>
</reference>
<comment type="caution">
    <text evidence="3">The sequence shown here is derived from an EMBL/GenBank/DDBJ whole genome shotgun (WGS) entry which is preliminary data.</text>
</comment>
<accession>A0AAE0I1X1</accession>
<keyword evidence="4" id="KW-1185">Reference proteome</keyword>
<evidence type="ECO:0000256" key="1">
    <source>
        <dbReference type="SAM" id="MobiDB-lite"/>
    </source>
</evidence>
<keyword evidence="2" id="KW-1133">Transmembrane helix</keyword>
<dbReference type="AlphaFoldDB" id="A0AAE0I1X1"/>
<evidence type="ECO:0000313" key="3">
    <source>
        <dbReference type="EMBL" id="KAK3317083.1"/>
    </source>
</evidence>
<keyword evidence="2" id="KW-0812">Transmembrane</keyword>
<dbReference type="EMBL" id="JAUEDM010000005">
    <property type="protein sequence ID" value="KAK3317083.1"/>
    <property type="molecule type" value="Genomic_DNA"/>
</dbReference>
<feature type="transmembrane region" description="Helical" evidence="2">
    <location>
        <begin position="76"/>
        <end position="96"/>
    </location>
</feature>
<evidence type="ECO:0000256" key="2">
    <source>
        <dbReference type="SAM" id="Phobius"/>
    </source>
</evidence>
<sequence length="732" mass="80254">MSSTGIETVNGGNKYDHQQQSTYQPNHEDSFDTISSTTKPRPAFGVSEKDVTDTTTAAAVHNNDQRRVPDQPARLYWIRPVVLIGVPAIVTAYYAVIWVHLVQNANYDEAVKHRSFSGALIFYSWFMIGIFGLSWSKYGLTGLEAALIRQRGWAPPNLVALLMHSNGSWSGPSGWGKVIMQRQFHRLWCLLAFLSLLPYIAFPLSGLVFEISDGYLKTSDPAMVVGRSRDTFNMRYDEIGNEFGLNEAPANAGWLIAAQPVIPRLGVVYSGEEVDRTEHEDFEKLPNTLPLTESIPDLFLAPQGDKPVNGKAWGLRFQYNCSAVQSASEFTILSQKSTSSASDKNPAYRNDRSFVLTTPSGDRIALWDSSSDAASVGKNTQSYYEVGTTAWEVSLDKVTEKYTGDHPGFEQELVFEYALYQVRVSTINAIDIPEKDNTFNATLSPSIEGLSSGSPFVQLDNGTWTVNKPFFAIKDGNAYDLAEMSLDYFIGPSSAGNMLEQAPPIGIRCVASSDVGFADLNGVTSSFSNFERVGPKHNLSTGSTYFWGALRFGRTAEKILDGQYYQHYLSGDLAGAVPTSSEDTGRYAEYVTPEALLRSVNLAYALDASNLMYDLRSGLNNEWENPNLTITREGKILSAASLVPGVAMGNFVLALFCVWAALSAGLGLVYGFRKRPADKVDGYVMLRKGADMAGELKRNDEFMSGKPFGESETLKGLDGHVLGGKSSRGDLS</sequence>
<feature type="transmembrane region" description="Helical" evidence="2">
    <location>
        <begin position="651"/>
        <end position="672"/>
    </location>
</feature>
<proteinExistence type="predicted"/>
<dbReference type="Proteomes" id="UP001283341">
    <property type="component" value="Unassembled WGS sequence"/>
</dbReference>
<name>A0AAE0I1X1_9PEZI</name>
<gene>
    <name evidence="3" type="ORF">B0H66DRAFT_562759</name>
</gene>
<protein>
    <submittedName>
        <fullName evidence="3">Uncharacterized protein</fullName>
    </submittedName>
</protein>